<name>A0A9W7ZW58_9FUNG</name>
<reference evidence="3" key="1">
    <citation type="submission" date="2022-07" db="EMBL/GenBank/DDBJ databases">
        <title>Phylogenomic reconstructions and comparative analyses of Kickxellomycotina fungi.</title>
        <authorList>
            <person name="Reynolds N.K."/>
            <person name="Stajich J.E."/>
            <person name="Barry K."/>
            <person name="Grigoriev I.V."/>
            <person name="Crous P."/>
            <person name="Smith M.E."/>
        </authorList>
    </citation>
    <scope>NUCLEOTIDE SEQUENCE</scope>
    <source>
        <strain evidence="3">NBRC 100468</strain>
    </source>
</reference>
<keyword evidence="2" id="KW-0732">Signal</keyword>
<keyword evidence="1" id="KW-0378">Hydrolase</keyword>
<dbReference type="PANTHER" id="PTHR45648:SF22">
    <property type="entry name" value="GDSL LIPASE_ACYLHYDROLASE FAMILY PROTEIN (AFU_ORTHOLOGUE AFUA_4G14700)"/>
    <property type="match status" value="1"/>
</dbReference>
<dbReference type="InterPro" id="IPR008265">
    <property type="entry name" value="Lipase_GDSL_AS"/>
</dbReference>
<protein>
    <submittedName>
        <fullName evidence="3">Uncharacterized protein</fullName>
    </submittedName>
</protein>
<accession>A0A9W7ZW58</accession>
<dbReference type="Gene3D" id="3.40.50.1110">
    <property type="entry name" value="SGNH hydrolase"/>
    <property type="match status" value="1"/>
</dbReference>
<evidence type="ECO:0000313" key="4">
    <source>
        <dbReference type="Proteomes" id="UP001150538"/>
    </source>
</evidence>
<dbReference type="AlphaFoldDB" id="A0A9W7ZW58"/>
<dbReference type="GO" id="GO:0016298">
    <property type="term" value="F:lipase activity"/>
    <property type="evidence" value="ECO:0007669"/>
    <property type="project" value="InterPro"/>
</dbReference>
<comment type="caution">
    <text evidence="3">The sequence shown here is derived from an EMBL/GenBank/DDBJ whole genome shotgun (WGS) entry which is preliminary data.</text>
</comment>
<feature type="signal peptide" evidence="2">
    <location>
        <begin position="1"/>
        <end position="20"/>
    </location>
</feature>
<dbReference type="InterPro" id="IPR001087">
    <property type="entry name" value="GDSL"/>
</dbReference>
<proteinExistence type="predicted"/>
<dbReference type="SUPFAM" id="SSF52266">
    <property type="entry name" value="SGNH hydrolase"/>
    <property type="match status" value="1"/>
</dbReference>
<evidence type="ECO:0000256" key="2">
    <source>
        <dbReference type="SAM" id="SignalP"/>
    </source>
</evidence>
<dbReference type="PANTHER" id="PTHR45648">
    <property type="entry name" value="GDSL LIPASE/ACYLHYDROLASE FAMILY PROTEIN (AFU_ORTHOLOGUE AFUA_4G14700)"/>
    <property type="match status" value="1"/>
</dbReference>
<dbReference type="GO" id="GO:0006629">
    <property type="term" value="P:lipid metabolic process"/>
    <property type="evidence" value="ECO:0007669"/>
    <property type="project" value="InterPro"/>
</dbReference>
<keyword evidence="4" id="KW-1185">Reference proteome</keyword>
<dbReference type="InterPro" id="IPR051058">
    <property type="entry name" value="GDSL_Est/Lipase"/>
</dbReference>
<dbReference type="PROSITE" id="PS01098">
    <property type="entry name" value="LIPASE_GDSL_SER"/>
    <property type="match status" value="1"/>
</dbReference>
<evidence type="ECO:0000256" key="1">
    <source>
        <dbReference type="ARBA" id="ARBA00022801"/>
    </source>
</evidence>
<dbReference type="EMBL" id="JANBPU010000060">
    <property type="protein sequence ID" value="KAJ1917854.1"/>
    <property type="molecule type" value="Genomic_DNA"/>
</dbReference>
<dbReference type="Proteomes" id="UP001150538">
    <property type="component" value="Unassembled WGS sequence"/>
</dbReference>
<sequence>MTILIVVYYSLLTWVCGAVSANINGRCNSFVVLGDSISDTGRFRQTVIDTGISRDLYNKIGYWYGRYSNGPIWAEYAAAALNKTLQNFSYAGSSSVRENVTINQFDFELPGLHDQIHQVDDISGSCSSNIAAMSGGFNRKSGDVVTVSLGINDLLWKFERKPGNGTDSYHISGIGDAIVSGIDELEIKGYKDIVVFNIPAIAQSPFIALHMESDRSYKATIELIESFSPPVSIEEFVDSVIKQANKDIEQKVTLNEEKYRKNKTRVRIFDFYNVTKMSSDPAILKMLGISDISGSCIDENGMSLEWKSCPDPNHYYWYDTVHPNTRVQCFLGLVVAEFVASDHFTYSVERFTDIVEKYHLDVNRTGSGIFEKVFNDLSAIEKTRPVGPKDFHRFFQTLGINTDNIPEVFLPFFKYSFKKYQDFMTAPSPIDL</sequence>
<organism evidence="3 4">
    <name type="scientific">Mycoemilia scoparia</name>
    <dbReference type="NCBI Taxonomy" id="417184"/>
    <lineage>
        <taxon>Eukaryota</taxon>
        <taxon>Fungi</taxon>
        <taxon>Fungi incertae sedis</taxon>
        <taxon>Zoopagomycota</taxon>
        <taxon>Kickxellomycotina</taxon>
        <taxon>Kickxellomycetes</taxon>
        <taxon>Kickxellales</taxon>
        <taxon>Kickxellaceae</taxon>
        <taxon>Mycoemilia</taxon>
    </lineage>
</organism>
<dbReference type="Pfam" id="PF00657">
    <property type="entry name" value="Lipase_GDSL"/>
    <property type="match status" value="1"/>
</dbReference>
<dbReference type="InterPro" id="IPR036514">
    <property type="entry name" value="SGNH_hydro_sf"/>
</dbReference>
<feature type="chain" id="PRO_5040797143" evidence="2">
    <location>
        <begin position="21"/>
        <end position="432"/>
    </location>
</feature>
<dbReference type="OrthoDB" id="1600564at2759"/>
<gene>
    <name evidence="3" type="ORF">H4219_002964</name>
</gene>
<evidence type="ECO:0000313" key="3">
    <source>
        <dbReference type="EMBL" id="KAJ1917854.1"/>
    </source>
</evidence>